<dbReference type="CDD" id="cd00213">
    <property type="entry name" value="S-100"/>
    <property type="match status" value="1"/>
</dbReference>
<evidence type="ECO:0000256" key="2">
    <source>
        <dbReference type="ARBA" id="ARBA00022553"/>
    </source>
</evidence>
<gene>
    <name evidence="9" type="ORF">mPipKuh1_005120</name>
</gene>
<dbReference type="EMBL" id="JACAGB010000024">
    <property type="protein sequence ID" value="KAF6304708.1"/>
    <property type="molecule type" value="Genomic_DNA"/>
</dbReference>
<feature type="compositionally biased region" description="Basic residues" evidence="7">
    <location>
        <begin position="98"/>
        <end position="111"/>
    </location>
</feature>
<feature type="compositionally biased region" description="Polar residues" evidence="7">
    <location>
        <begin position="127"/>
        <end position="136"/>
    </location>
</feature>
<proteinExistence type="inferred from homology"/>
<dbReference type="GO" id="GO:0046914">
    <property type="term" value="F:transition metal ion binding"/>
    <property type="evidence" value="ECO:0007669"/>
    <property type="project" value="InterPro"/>
</dbReference>
<dbReference type="GO" id="GO:0036457">
    <property type="term" value="C:keratohyalin granule"/>
    <property type="evidence" value="ECO:0007669"/>
    <property type="project" value="TreeGrafter"/>
</dbReference>
<dbReference type="InterPro" id="IPR052503">
    <property type="entry name" value="S100-fused_Epidermal_Struct"/>
</dbReference>
<evidence type="ECO:0000313" key="10">
    <source>
        <dbReference type="Proteomes" id="UP000558488"/>
    </source>
</evidence>
<dbReference type="Gene3D" id="3.80.10.10">
    <property type="entry name" value="Ribonuclease Inhibitor"/>
    <property type="match status" value="2"/>
</dbReference>
<dbReference type="InterPro" id="IPR032675">
    <property type="entry name" value="LRR_dom_sf"/>
</dbReference>
<evidence type="ECO:0000259" key="8">
    <source>
        <dbReference type="PROSITE" id="PS50222"/>
    </source>
</evidence>
<dbReference type="SMART" id="SM01394">
    <property type="entry name" value="S_100"/>
    <property type="match status" value="1"/>
</dbReference>
<dbReference type="SUPFAM" id="SSF47473">
    <property type="entry name" value="EF-hand"/>
    <property type="match status" value="1"/>
</dbReference>
<keyword evidence="10" id="KW-1185">Reference proteome</keyword>
<dbReference type="PROSITE" id="PS50222">
    <property type="entry name" value="EF_HAND_2"/>
    <property type="match status" value="1"/>
</dbReference>
<sequence length="2097" mass="224736">MTDLLRSVVTVIDVFYKYTNQDGECGTLSKDDLKELLEKEFRPILKNPDNPDTVEVIMHMLDRDHDRRLDFTEFLLMVFKLAMACNNVLSKEYCKASGSKKQKRSHGHRHQKEGSETEEEDENTSGQKSGSKNPSWSDGEKHGHRHRSLSKRLGRQVNTGLAQVSPQALDNMGLAQVSPQALDNTGLAQVSPQALDNMGLAQVSPQALDNTGLAQVSPQALDNMDLAQVSPQALENMGLAQVSPQALDNMDLAQVSPQALENMGLAQVSPQALDNTGLAQVSPQALDNTGLAQVSPQALDNKDLAQVSPQALNNMGLAQVSPLVMAKKDLAQVSPQALENMALAQVSHLVLGNMGLVQVSPQALDNTGLAQVSPQALENMDLAQVSPQALENTGLAQVSPQALENMGLAQVSPQALDNMDLAQVSPQALENMDLAQVSPQALENTGLAQVSHLVLNNTGLAQVSPQALDNMDLAQVSPQALDNMDLAQVSPQALENMGLAQVSHLALDNMDLAQVSPQALENMGPAQVSHLVLNNTGLAQVSPQALENMGLAQVSPQALDNMDLAQVSPQALENMDLAQVSPQALENMGLAQVSHLALDNMDLAQLSPQALENTGLAQVSPQALENTGLAQVSPQALENMGLAQVSPQALDNRGLAQVSPQALENMGLAQLSPQALENTGLAQVSPQALENTGLAQVSHLVLNNTGLAQVSLQALENMDLAQVSLLAWTSMGLEEVNPVQHIMVEAGELVTRSPVAVNGIPEAHRDTQGPVMARLDLNMESGDPLVQGDRELLMDSQDTPAYIMAIQHSQDLTVVEEGDLVTVSPVTVNGIPEVHRDTQGPVMARLDLSMESGDPLVQGDRELLMDSQDTPAYIMAIQHSQDLTVVEEGDLVTVSPVAVNGIPEVHRDTQGPVVARLDLSMESRDPLVQGDRELLMDSQDTPAYIMAIPHSQDLTVVESGDLVTGSPVAVNGIPEAHRDTQGPVMARLDLSMESGDPLVQGDRELLMDSQDTPAYMGRQVMAIPHSQDLTVVEEGDLVTVSPVAVNGIPEAHRDTQGPVVARLDLSMESGDPLVQGDRELLMDSQDTPAYMGRQVMAIPHSQDLTVVESGDLVTGSPVAVNCIPEAHRDTQGLVMARLDLSMESGDPLVQGDRELLMDSQDTPAYIMAIPHSQDLTVVEEGNLVTVSPVAVNGIPEAHRDTLGLVMARLDLSMESGDPLVQGDKELLMDSQDIPAYMGRQVMAIPHSQDLTVVEDGDLVTVSPVTVNGIPEAHRDTQGPVMARLDLSMESGDPLVQGDRELLMDSQDTPVYMGRQVMAIPHSQDLTVVEEGDLVTVSPVAVNGIPEAHRDTQGPVMARLDLSMESGDPLVQGDKELLMDSQDTPAYMGRQVMAIPHSQDLTVVELGDLVTVSPVAVNGIPEAHRDTQGPVMARLDLSMESGDPLVQGDRELLMDSQDTLAYMGKEVMAIPHSQDLTVVESGDLVTGSPVAVNCILEAHRDTQGPVVARLDLSMESRDPLVQGDRELLMDSQDTPAYIMAIPHSQDLTVVESGDLVTGSPVAVNGIPEAHRDTQGPVMARLDLSMESGDPLVQGDRELLMDSQDTPAYMGRQVMAIPHSQDLTVVESGDLVTGSPVAVNGIPEAHRDTQGPVVARLDLSMESGDPLVQGDRELLMDSQDTPAYMGRQVMAIPHSQDLTVVESGDLVTGSPVAVNGIPEAHRDTQGPVVARLDLSMESGDPLVQGDRELLMDSQDTPAYMGRQVMAIPHSQDLTVVESGDLVTGSPVAVNGIPEAHRDTQGPVMARLDLSMESGDPLVQGDRELLMDSQDTPAYMGRQVMAIPHSQDLTVVEEGDLVTVSPVAVNGIPEAHRDTQGPVMARLDLSMESGDPLVQGDRELLMDSQDTPAYIMAIPHSQDLTVVEEGDLVTVSPVAVNGIPEAHRDTLGLVMARLDLSMESGDPLVQGDRELLMDSQERQVEDKVMDQVKDGNTVAMEMQDMTMGNLGTDLQGVVEKAVTIQALFGQGTELKISKCQFTASQNLVQFLGRVPIIIVKCVQKIGRNQLINNQDLDIDSQTSIQLIYMDPVNSISEIHLLKIR</sequence>
<dbReference type="Gene3D" id="1.10.238.10">
    <property type="entry name" value="EF-hand"/>
    <property type="match status" value="1"/>
</dbReference>
<dbReference type="PANTHER" id="PTHR22571">
    <property type="entry name" value="FILAGGRIN-RELATED"/>
    <property type="match status" value="1"/>
</dbReference>
<dbReference type="InterPro" id="IPR034325">
    <property type="entry name" value="S-100_dom"/>
</dbReference>
<protein>
    <submittedName>
        <fullName evidence="9">Filaggrin family member 2</fullName>
    </submittedName>
</protein>
<dbReference type="InterPro" id="IPR002048">
    <property type="entry name" value="EF_hand_dom"/>
</dbReference>
<evidence type="ECO:0000256" key="6">
    <source>
        <dbReference type="ARBA" id="ARBA00038258"/>
    </source>
</evidence>
<reference evidence="9 10" key="1">
    <citation type="journal article" date="2020" name="Nature">
        <title>Six reference-quality genomes reveal evolution of bat adaptations.</title>
        <authorList>
            <person name="Jebb D."/>
            <person name="Huang Z."/>
            <person name="Pippel M."/>
            <person name="Hughes G.M."/>
            <person name="Lavrichenko K."/>
            <person name="Devanna P."/>
            <person name="Winkler S."/>
            <person name="Jermiin L.S."/>
            <person name="Skirmuntt E.C."/>
            <person name="Katzourakis A."/>
            <person name="Burkitt-Gray L."/>
            <person name="Ray D.A."/>
            <person name="Sullivan K.A.M."/>
            <person name="Roscito J.G."/>
            <person name="Kirilenko B.M."/>
            <person name="Davalos L.M."/>
            <person name="Corthals A.P."/>
            <person name="Power M.L."/>
            <person name="Jones G."/>
            <person name="Ransome R.D."/>
            <person name="Dechmann D.K.N."/>
            <person name="Locatelli A.G."/>
            <person name="Puechmaille S.J."/>
            <person name="Fedrigo O."/>
            <person name="Jarvis E.D."/>
            <person name="Hiller M."/>
            <person name="Vernes S.C."/>
            <person name="Myers E.W."/>
            <person name="Teeling E.C."/>
        </authorList>
    </citation>
    <scope>NUCLEOTIDE SEQUENCE [LARGE SCALE GENOMIC DNA]</scope>
    <source>
        <strain evidence="9">MPipKuh1</strain>
        <tissue evidence="9">Flight muscle</tissue>
    </source>
</reference>
<keyword evidence="5" id="KW-0106">Calcium</keyword>
<comment type="subcellular location">
    <subcellularLocation>
        <location evidence="1">Cytoplasmic granule</location>
    </subcellularLocation>
</comment>
<accession>A0A7J7TVT5</accession>
<dbReference type="GO" id="GO:0005634">
    <property type="term" value="C:nucleus"/>
    <property type="evidence" value="ECO:0007669"/>
    <property type="project" value="TreeGrafter"/>
</dbReference>
<dbReference type="PROSITE" id="PS00018">
    <property type="entry name" value="EF_HAND_1"/>
    <property type="match status" value="1"/>
</dbReference>
<dbReference type="InterPro" id="IPR013787">
    <property type="entry name" value="S100_Ca-bd_sub"/>
</dbReference>
<comment type="caution">
    <text evidence="9">The sequence shown here is derived from an EMBL/GenBank/DDBJ whole genome shotgun (WGS) entry which is preliminary data.</text>
</comment>
<dbReference type="InterPro" id="IPR001751">
    <property type="entry name" value="S100/CaBP7/8-like_CS"/>
</dbReference>
<dbReference type="PANTHER" id="PTHR22571:SF24">
    <property type="entry name" value="FILAGGRIN-2"/>
    <property type="match status" value="1"/>
</dbReference>
<keyword evidence="3" id="KW-0479">Metal-binding</keyword>
<dbReference type="InterPro" id="IPR011992">
    <property type="entry name" value="EF-hand-dom_pair"/>
</dbReference>
<evidence type="ECO:0000256" key="5">
    <source>
        <dbReference type="ARBA" id="ARBA00022837"/>
    </source>
</evidence>
<keyword evidence="2" id="KW-0597">Phosphoprotein</keyword>
<feature type="domain" description="EF-hand" evidence="8">
    <location>
        <begin position="49"/>
        <end position="84"/>
    </location>
</feature>
<dbReference type="GO" id="GO:0001533">
    <property type="term" value="C:cornified envelope"/>
    <property type="evidence" value="ECO:0007669"/>
    <property type="project" value="TreeGrafter"/>
</dbReference>
<name>A0A7J7TVT5_PIPKU</name>
<dbReference type="FunFam" id="1.10.238.10:FF:000133">
    <property type="entry name" value="Filaggrin"/>
    <property type="match status" value="1"/>
</dbReference>
<dbReference type="Proteomes" id="UP000558488">
    <property type="component" value="Unassembled WGS sequence"/>
</dbReference>
<dbReference type="GO" id="GO:0005509">
    <property type="term" value="F:calcium ion binding"/>
    <property type="evidence" value="ECO:0007669"/>
    <property type="project" value="InterPro"/>
</dbReference>
<dbReference type="Pfam" id="PF01023">
    <property type="entry name" value="S_100"/>
    <property type="match status" value="1"/>
</dbReference>
<feature type="compositionally biased region" description="Basic residues" evidence="7">
    <location>
        <begin position="142"/>
        <end position="154"/>
    </location>
</feature>
<evidence type="ECO:0000256" key="4">
    <source>
        <dbReference type="ARBA" id="ARBA00022737"/>
    </source>
</evidence>
<comment type="similarity">
    <text evidence="6">Belongs to the S100-fused protein family.</text>
</comment>
<evidence type="ECO:0000256" key="3">
    <source>
        <dbReference type="ARBA" id="ARBA00022723"/>
    </source>
</evidence>
<dbReference type="GO" id="GO:0061436">
    <property type="term" value="P:establishment of skin barrier"/>
    <property type="evidence" value="ECO:0007669"/>
    <property type="project" value="TreeGrafter"/>
</dbReference>
<organism evidence="9 10">
    <name type="scientific">Pipistrellus kuhlii</name>
    <name type="common">Kuhl's pipistrelle</name>
    <dbReference type="NCBI Taxonomy" id="59472"/>
    <lineage>
        <taxon>Eukaryota</taxon>
        <taxon>Metazoa</taxon>
        <taxon>Chordata</taxon>
        <taxon>Craniata</taxon>
        <taxon>Vertebrata</taxon>
        <taxon>Euteleostomi</taxon>
        <taxon>Mammalia</taxon>
        <taxon>Eutheria</taxon>
        <taxon>Laurasiatheria</taxon>
        <taxon>Chiroptera</taxon>
        <taxon>Yangochiroptera</taxon>
        <taxon>Vespertilionidae</taxon>
        <taxon>Pipistrellus</taxon>
    </lineage>
</organism>
<dbReference type="InterPro" id="IPR018247">
    <property type="entry name" value="EF_Hand_1_Ca_BS"/>
</dbReference>
<keyword evidence="4" id="KW-0677">Repeat</keyword>
<feature type="region of interest" description="Disordered" evidence="7">
    <location>
        <begin position="97"/>
        <end position="155"/>
    </location>
</feature>
<evidence type="ECO:0000256" key="1">
    <source>
        <dbReference type="ARBA" id="ARBA00004463"/>
    </source>
</evidence>
<dbReference type="PROSITE" id="PS00303">
    <property type="entry name" value="S100_CABP"/>
    <property type="match status" value="1"/>
</dbReference>
<evidence type="ECO:0000313" key="9">
    <source>
        <dbReference type="EMBL" id="KAF6304708.1"/>
    </source>
</evidence>
<evidence type="ECO:0000256" key="7">
    <source>
        <dbReference type="SAM" id="MobiDB-lite"/>
    </source>
</evidence>